<dbReference type="EMBL" id="JAGHKP010000002">
    <property type="protein sequence ID" value="MBO9152305.1"/>
    <property type="molecule type" value="Genomic_DNA"/>
</dbReference>
<dbReference type="InterPro" id="IPR001789">
    <property type="entry name" value="Sig_transdc_resp-reg_receiver"/>
</dbReference>
<dbReference type="Pfam" id="PF00072">
    <property type="entry name" value="Response_reg"/>
    <property type="match status" value="1"/>
</dbReference>
<dbReference type="InterPro" id="IPR052893">
    <property type="entry name" value="TCS_response_regulator"/>
</dbReference>
<reference evidence="4" key="1">
    <citation type="submission" date="2021-03" db="EMBL/GenBank/DDBJ databases">
        <title>Assistant Professor.</title>
        <authorList>
            <person name="Huq M.A."/>
        </authorList>
    </citation>
    <scope>NUCLEOTIDE SEQUENCE [LARGE SCALE GENOMIC DNA]</scope>
    <source>
        <strain evidence="4">MAH-28</strain>
    </source>
</reference>
<evidence type="ECO:0000256" key="1">
    <source>
        <dbReference type="PROSITE-ProRule" id="PRU00169"/>
    </source>
</evidence>
<dbReference type="InterPro" id="IPR011006">
    <property type="entry name" value="CheY-like_superfamily"/>
</dbReference>
<proteinExistence type="predicted"/>
<feature type="modified residue" description="4-aspartylphosphate" evidence="1">
    <location>
        <position position="64"/>
    </location>
</feature>
<evidence type="ECO:0000259" key="2">
    <source>
        <dbReference type="PROSITE" id="PS50110"/>
    </source>
</evidence>
<comment type="caution">
    <text evidence="3">The sequence shown here is derived from an EMBL/GenBank/DDBJ whole genome shotgun (WGS) entry which is preliminary data.</text>
</comment>
<keyword evidence="4" id="KW-1185">Reference proteome</keyword>
<evidence type="ECO:0000313" key="4">
    <source>
        <dbReference type="Proteomes" id="UP000679126"/>
    </source>
</evidence>
<protein>
    <submittedName>
        <fullName evidence="3">Response regulator</fullName>
    </submittedName>
</protein>
<dbReference type="PANTHER" id="PTHR44520:SF1">
    <property type="entry name" value="TWO-COMPONENT SYSTEM REGULATORY PROTEIN"/>
    <property type="match status" value="1"/>
</dbReference>
<dbReference type="Gene3D" id="3.40.50.2300">
    <property type="match status" value="1"/>
</dbReference>
<dbReference type="PROSITE" id="PS50110">
    <property type="entry name" value="RESPONSE_REGULATORY"/>
    <property type="match status" value="1"/>
</dbReference>
<dbReference type="PANTHER" id="PTHR44520">
    <property type="entry name" value="RESPONSE REGULATOR RCP1-RELATED"/>
    <property type="match status" value="1"/>
</dbReference>
<dbReference type="Proteomes" id="UP000679126">
    <property type="component" value="Unassembled WGS sequence"/>
</dbReference>
<organism evidence="3 4">
    <name type="scientific">Chitinophaga chungangae</name>
    <dbReference type="NCBI Taxonomy" id="2821488"/>
    <lineage>
        <taxon>Bacteria</taxon>
        <taxon>Pseudomonadati</taxon>
        <taxon>Bacteroidota</taxon>
        <taxon>Chitinophagia</taxon>
        <taxon>Chitinophagales</taxon>
        <taxon>Chitinophagaceae</taxon>
        <taxon>Chitinophaga</taxon>
    </lineage>
</organism>
<sequence length="139" mass="15871">MRNKTRPKIFLLADDDPEDLEMLEESLLAADPEIQLAMVRDGQQALEYLESHGGEELPCFIVLDYKMPVFNAVEVLERIRKEPGLQAIPKVVWSTSSQPEHVRSCLEKGALEYFIKPSRLSELKDITRRMLRICDEAAG</sequence>
<dbReference type="SUPFAM" id="SSF52172">
    <property type="entry name" value="CheY-like"/>
    <property type="match status" value="1"/>
</dbReference>
<evidence type="ECO:0000313" key="3">
    <source>
        <dbReference type="EMBL" id="MBO9152305.1"/>
    </source>
</evidence>
<gene>
    <name evidence="3" type="ORF">J7I43_08790</name>
</gene>
<dbReference type="SMART" id="SM00448">
    <property type="entry name" value="REC"/>
    <property type="match status" value="1"/>
</dbReference>
<accession>A0ABS3YCW6</accession>
<keyword evidence="1" id="KW-0597">Phosphoprotein</keyword>
<feature type="domain" description="Response regulatory" evidence="2">
    <location>
        <begin position="9"/>
        <end position="131"/>
    </location>
</feature>
<name>A0ABS3YCW6_9BACT</name>
<dbReference type="RefSeq" id="WP_209145301.1">
    <property type="nucleotide sequence ID" value="NZ_JAGHKP010000002.1"/>
</dbReference>